<dbReference type="SMART" id="SM00317">
    <property type="entry name" value="SET"/>
    <property type="match status" value="1"/>
</dbReference>
<dbReference type="PANTHER" id="PTHR47332:SF2">
    <property type="entry name" value="SET-6"/>
    <property type="match status" value="1"/>
</dbReference>
<organism evidence="3 4">
    <name type="scientific">Somion occarium</name>
    <dbReference type="NCBI Taxonomy" id="3059160"/>
    <lineage>
        <taxon>Eukaryota</taxon>
        <taxon>Fungi</taxon>
        <taxon>Dikarya</taxon>
        <taxon>Basidiomycota</taxon>
        <taxon>Agaricomycotina</taxon>
        <taxon>Agaricomycetes</taxon>
        <taxon>Polyporales</taxon>
        <taxon>Cerrenaceae</taxon>
        <taxon>Somion</taxon>
    </lineage>
</organism>
<dbReference type="InterPro" id="IPR001214">
    <property type="entry name" value="SET_dom"/>
</dbReference>
<feature type="compositionally biased region" description="Basic and acidic residues" evidence="1">
    <location>
        <begin position="89"/>
        <end position="102"/>
    </location>
</feature>
<accession>A0ABP1CTX0</accession>
<dbReference type="SUPFAM" id="SSF82199">
    <property type="entry name" value="SET domain"/>
    <property type="match status" value="1"/>
</dbReference>
<protein>
    <recommendedName>
        <fullName evidence="2">SET domain-containing protein</fullName>
    </recommendedName>
</protein>
<evidence type="ECO:0000313" key="3">
    <source>
        <dbReference type="EMBL" id="CAL1699123.1"/>
    </source>
</evidence>
<feature type="region of interest" description="Disordered" evidence="1">
    <location>
        <begin position="62"/>
        <end position="102"/>
    </location>
</feature>
<evidence type="ECO:0000256" key="1">
    <source>
        <dbReference type="SAM" id="MobiDB-lite"/>
    </source>
</evidence>
<dbReference type="PANTHER" id="PTHR47332">
    <property type="entry name" value="SET DOMAIN-CONTAINING PROTEIN 5"/>
    <property type="match status" value="1"/>
</dbReference>
<evidence type="ECO:0000259" key="2">
    <source>
        <dbReference type="PROSITE" id="PS50280"/>
    </source>
</evidence>
<reference evidence="4" key="1">
    <citation type="submission" date="2024-04" db="EMBL/GenBank/DDBJ databases">
        <authorList>
            <person name="Shaw F."/>
            <person name="Minotto A."/>
        </authorList>
    </citation>
    <scope>NUCLEOTIDE SEQUENCE [LARGE SCALE GENOMIC DNA]</scope>
</reference>
<sequence length="416" mass="46504">MSKLNPRAFLTRVYVPWPCHSSNELRIPACHSTIRIPSELPHAHCPLPTTATTTANNHLYNRGGLSVMTSTSHSPELSPVASRTSSESIRSDSTHEHSRSISDIEETIEETCYICDVIPHKGRGLVASRSLKRGELLFTEPPLFSFPLSPPPNNSSIMIALSQCSREQQQQYFTLANSFKEKKEILPAQGIFLSNYIPYRDANSGSGEDESGERGGIFLFASYFNSSCTPNVSRYWDASKRVMMFRTLWDIEDGEELCFNYGDILGTRADRIEELSTERGFVCLCEACNVMGESIEETLAQSDERRATIARLYDEVGSCGKEPTLGLRKIKKALRLLKDEHLVHYEASFCYDAFQFCAMVSDFVNAKQWIRKAYDVSVCTSGPESESARMFRMYLANPKAHPLAGILSKGVLSGPD</sequence>
<dbReference type="Gene3D" id="2.170.270.10">
    <property type="entry name" value="SET domain"/>
    <property type="match status" value="1"/>
</dbReference>
<dbReference type="InterPro" id="IPR053185">
    <property type="entry name" value="SET_domain_protein"/>
</dbReference>
<gene>
    <name evidence="3" type="ORF">GFSPODELE1_LOCUS2515</name>
</gene>
<keyword evidence="4" id="KW-1185">Reference proteome</keyword>
<feature type="domain" description="SET" evidence="2">
    <location>
        <begin position="110"/>
        <end position="262"/>
    </location>
</feature>
<dbReference type="Proteomes" id="UP001497453">
    <property type="component" value="Chromosome 11"/>
</dbReference>
<dbReference type="EMBL" id="OZ037954">
    <property type="protein sequence ID" value="CAL1699123.1"/>
    <property type="molecule type" value="Genomic_DNA"/>
</dbReference>
<proteinExistence type="predicted"/>
<name>A0ABP1CTX0_9APHY</name>
<dbReference type="InterPro" id="IPR046341">
    <property type="entry name" value="SET_dom_sf"/>
</dbReference>
<dbReference type="CDD" id="cd20071">
    <property type="entry name" value="SET_SMYD"/>
    <property type="match status" value="1"/>
</dbReference>
<dbReference type="Pfam" id="PF00856">
    <property type="entry name" value="SET"/>
    <property type="match status" value="1"/>
</dbReference>
<dbReference type="PROSITE" id="PS50280">
    <property type="entry name" value="SET"/>
    <property type="match status" value="1"/>
</dbReference>
<evidence type="ECO:0000313" key="4">
    <source>
        <dbReference type="Proteomes" id="UP001497453"/>
    </source>
</evidence>